<gene>
    <name evidence="7" type="ORF">CQW23_14759</name>
</gene>
<evidence type="ECO:0000256" key="3">
    <source>
        <dbReference type="ARBA" id="ARBA00022723"/>
    </source>
</evidence>
<dbReference type="PANTHER" id="PTHR47953:SF14">
    <property type="entry name" value="CYTOCHROME P450 HYDROXYLASE"/>
    <property type="match status" value="1"/>
</dbReference>
<dbReference type="GO" id="GO:0004497">
    <property type="term" value="F:monooxygenase activity"/>
    <property type="evidence" value="ECO:0007669"/>
    <property type="project" value="UniProtKB-KW"/>
</dbReference>
<proteinExistence type="inferred from homology"/>
<evidence type="ECO:0000256" key="1">
    <source>
        <dbReference type="ARBA" id="ARBA00010617"/>
    </source>
</evidence>
<reference evidence="8" key="2">
    <citation type="journal article" date="2017" name="J. Anim. Genet.">
        <title>Multiple reference genome sequences of hot pepper reveal the massive evolution of plant disease resistance genes by retroduplication.</title>
        <authorList>
            <person name="Kim S."/>
            <person name="Park J."/>
            <person name="Yeom S.-I."/>
            <person name="Kim Y.-M."/>
            <person name="Seo E."/>
            <person name="Kim K.-T."/>
            <person name="Kim M.-S."/>
            <person name="Lee J.M."/>
            <person name="Cheong K."/>
            <person name="Shin H.-S."/>
            <person name="Kim S.-B."/>
            <person name="Han K."/>
            <person name="Lee J."/>
            <person name="Park M."/>
            <person name="Lee H.-A."/>
            <person name="Lee H.-Y."/>
            <person name="Lee Y."/>
            <person name="Oh S."/>
            <person name="Lee J.H."/>
            <person name="Choi E."/>
            <person name="Choi E."/>
            <person name="Lee S.E."/>
            <person name="Jeon J."/>
            <person name="Kim H."/>
            <person name="Choi G."/>
            <person name="Song H."/>
            <person name="Lee J."/>
            <person name="Lee S.-C."/>
            <person name="Kwon J.-K."/>
            <person name="Lee H.-Y."/>
            <person name="Koo N."/>
            <person name="Hong Y."/>
            <person name="Kim R.W."/>
            <person name="Kang W.-H."/>
            <person name="Huh J.H."/>
            <person name="Kang B.-C."/>
            <person name="Yang T.-J."/>
            <person name="Lee Y.-H."/>
            <person name="Bennetzen J.L."/>
            <person name="Choi D."/>
        </authorList>
    </citation>
    <scope>NUCLEOTIDE SEQUENCE [LARGE SCALE GENOMIC DNA]</scope>
    <source>
        <strain evidence="8">cv. PBC81</strain>
    </source>
</reference>
<keyword evidence="2" id="KW-0349">Heme</keyword>
<protein>
    <submittedName>
        <fullName evidence="7">Premnaspirodiene oxygenase</fullName>
    </submittedName>
</protein>
<dbReference type="OrthoDB" id="2789670at2759"/>
<keyword evidence="6" id="KW-0503">Monooxygenase</keyword>
<evidence type="ECO:0000256" key="6">
    <source>
        <dbReference type="ARBA" id="ARBA00023033"/>
    </source>
</evidence>
<comment type="caution">
    <text evidence="7">The sequence shown here is derived from an EMBL/GenBank/DDBJ whole genome shotgun (WGS) entry which is preliminary data.</text>
</comment>
<dbReference type="EMBL" id="MLFT02000006">
    <property type="protein sequence ID" value="PHT45601.1"/>
    <property type="molecule type" value="Genomic_DNA"/>
</dbReference>
<dbReference type="PANTHER" id="PTHR47953">
    <property type="entry name" value="OS08G0105600 PROTEIN"/>
    <property type="match status" value="1"/>
</dbReference>
<dbReference type="GO" id="GO:0046872">
    <property type="term" value="F:metal ion binding"/>
    <property type="evidence" value="ECO:0007669"/>
    <property type="project" value="UniProtKB-KW"/>
</dbReference>
<evidence type="ECO:0000313" key="8">
    <source>
        <dbReference type="Proteomes" id="UP000224567"/>
    </source>
</evidence>
<dbReference type="InterPro" id="IPR052306">
    <property type="entry name" value="CYP450_71D"/>
</dbReference>
<evidence type="ECO:0000313" key="7">
    <source>
        <dbReference type="EMBL" id="PHT45601.1"/>
    </source>
</evidence>
<evidence type="ECO:0000256" key="2">
    <source>
        <dbReference type="ARBA" id="ARBA00022617"/>
    </source>
</evidence>
<keyword evidence="3" id="KW-0479">Metal-binding</keyword>
<sequence length="134" mass="15264">MSGVKSRLMKLYHKVDAALENIVNERIKNRALGRKGNGDQLIGGDDLVDVHKRIKENGELQFPITSDHIKAIISLVKKVKDMNEMLKIMKTKKELVGAYSDREIMEMEAESAFTEIEEQCNSFVKMKDKVKNTP</sequence>
<comment type="similarity">
    <text evidence="1">Belongs to the cytochrome P450 family.</text>
</comment>
<dbReference type="AlphaFoldDB" id="A0A2G2WK45"/>
<reference evidence="7 8" key="1">
    <citation type="journal article" date="2017" name="Genome Biol.">
        <title>New reference genome sequences of hot pepper reveal the massive evolution of plant disease-resistance genes by retroduplication.</title>
        <authorList>
            <person name="Kim S."/>
            <person name="Park J."/>
            <person name="Yeom S.I."/>
            <person name="Kim Y.M."/>
            <person name="Seo E."/>
            <person name="Kim K.T."/>
            <person name="Kim M.S."/>
            <person name="Lee J.M."/>
            <person name="Cheong K."/>
            <person name="Shin H.S."/>
            <person name="Kim S.B."/>
            <person name="Han K."/>
            <person name="Lee J."/>
            <person name="Park M."/>
            <person name="Lee H.A."/>
            <person name="Lee H.Y."/>
            <person name="Lee Y."/>
            <person name="Oh S."/>
            <person name="Lee J.H."/>
            <person name="Choi E."/>
            <person name="Choi E."/>
            <person name="Lee S.E."/>
            <person name="Jeon J."/>
            <person name="Kim H."/>
            <person name="Choi G."/>
            <person name="Song H."/>
            <person name="Lee J."/>
            <person name="Lee S.C."/>
            <person name="Kwon J.K."/>
            <person name="Lee H.Y."/>
            <person name="Koo N."/>
            <person name="Hong Y."/>
            <person name="Kim R.W."/>
            <person name="Kang W.H."/>
            <person name="Huh J.H."/>
            <person name="Kang B.C."/>
            <person name="Yang T.J."/>
            <person name="Lee Y.H."/>
            <person name="Bennetzen J.L."/>
            <person name="Choi D."/>
        </authorList>
    </citation>
    <scope>NUCLEOTIDE SEQUENCE [LARGE SCALE GENOMIC DNA]</scope>
    <source>
        <strain evidence="8">cv. PBC81</strain>
    </source>
</reference>
<keyword evidence="5" id="KW-0408">Iron</keyword>
<evidence type="ECO:0000256" key="5">
    <source>
        <dbReference type="ARBA" id="ARBA00023004"/>
    </source>
</evidence>
<accession>A0A2G2WK45</accession>
<keyword evidence="8" id="KW-1185">Reference proteome</keyword>
<evidence type="ECO:0000256" key="4">
    <source>
        <dbReference type="ARBA" id="ARBA00023002"/>
    </source>
</evidence>
<keyword evidence="4" id="KW-0560">Oxidoreductase</keyword>
<dbReference type="Proteomes" id="UP000224567">
    <property type="component" value="Unassembled WGS sequence"/>
</dbReference>
<organism evidence="7 8">
    <name type="scientific">Capsicum baccatum</name>
    <name type="common">Peruvian pepper</name>
    <dbReference type="NCBI Taxonomy" id="33114"/>
    <lineage>
        <taxon>Eukaryota</taxon>
        <taxon>Viridiplantae</taxon>
        <taxon>Streptophyta</taxon>
        <taxon>Embryophyta</taxon>
        <taxon>Tracheophyta</taxon>
        <taxon>Spermatophyta</taxon>
        <taxon>Magnoliopsida</taxon>
        <taxon>eudicotyledons</taxon>
        <taxon>Gunneridae</taxon>
        <taxon>Pentapetalae</taxon>
        <taxon>asterids</taxon>
        <taxon>lamiids</taxon>
        <taxon>Solanales</taxon>
        <taxon>Solanaceae</taxon>
        <taxon>Solanoideae</taxon>
        <taxon>Capsiceae</taxon>
        <taxon>Capsicum</taxon>
    </lineage>
</organism>
<name>A0A2G2WK45_CAPBA</name>